<proteinExistence type="predicted"/>
<dbReference type="Proteomes" id="UP001642409">
    <property type="component" value="Unassembled WGS sequence"/>
</dbReference>
<comment type="caution">
    <text evidence="1">The sequence shown here is derived from an EMBL/GenBank/DDBJ whole genome shotgun (WGS) entry which is preliminary data.</text>
</comment>
<organism evidence="1 2">
    <name type="scientific">Hexamita inflata</name>
    <dbReference type="NCBI Taxonomy" id="28002"/>
    <lineage>
        <taxon>Eukaryota</taxon>
        <taxon>Metamonada</taxon>
        <taxon>Diplomonadida</taxon>
        <taxon>Hexamitidae</taxon>
        <taxon>Hexamitinae</taxon>
        <taxon>Hexamita</taxon>
    </lineage>
</organism>
<reference evidence="1 2" key="1">
    <citation type="submission" date="2024-07" db="EMBL/GenBank/DDBJ databases">
        <authorList>
            <person name="Akdeniz Z."/>
        </authorList>
    </citation>
    <scope>NUCLEOTIDE SEQUENCE [LARGE SCALE GENOMIC DNA]</scope>
</reference>
<evidence type="ECO:0000313" key="2">
    <source>
        <dbReference type="Proteomes" id="UP001642409"/>
    </source>
</evidence>
<accession>A0ABP1J9R7</accession>
<evidence type="ECO:0000313" key="1">
    <source>
        <dbReference type="EMBL" id="CAL6033298.1"/>
    </source>
</evidence>
<protein>
    <submittedName>
        <fullName evidence="1">Hypothetical_protein</fullName>
    </submittedName>
</protein>
<keyword evidence="2" id="KW-1185">Reference proteome</keyword>
<name>A0ABP1J9R7_9EUKA</name>
<dbReference type="EMBL" id="CAXDID020000125">
    <property type="protein sequence ID" value="CAL6033298.1"/>
    <property type="molecule type" value="Genomic_DNA"/>
</dbReference>
<gene>
    <name evidence="1" type="ORF">HINF_LOCUS34899</name>
</gene>
<sequence>MKQIILNMRKRTTKDDRILYEQTFVNQFNLTYGFKVTNIKEAIIQFTQMCKADKRNFDWFNLDKLIGRDSKSYQVKSFSYKYVHEVLYKRYFGKTSKELKVFVKQCADAEFTVMKQNEDVQNVPLEDLKKELVLRVQNQISENVICLAKYDKKVILDTLQKFSDEIKIFAPSPQELSSCQEDLQIEFRFFDESDE</sequence>